<dbReference type="GO" id="GO:0006302">
    <property type="term" value="P:double-strand break repair"/>
    <property type="evidence" value="ECO:0007669"/>
    <property type="project" value="TreeGrafter"/>
</dbReference>
<dbReference type="InterPro" id="IPR003959">
    <property type="entry name" value="ATPase_AAA_core"/>
</dbReference>
<sequence>FNHFSPLSDSQDVLNNLSESERFYAARCLSNLFELDSKLSLVRRKDRNDVVFEFSGRNSTYNQLSDGFKSIVTLFLDILTTAKMFGFESAEQFNGIVLIDELGTHLHPKWRIKIVRELRSIFTHAQFICTTHEPLCLRGLNSDEIVVLKKEGNKSVKIISELPKTEGMSCEQLLTSVHFGLHSTTDLELNYKFARYYELLAGDSESDECKAIESELSEMGVLRGILGGTRREQLVYRAIDKLIAQSESTDIEELIDSSTLTDELSALWKIS</sequence>
<evidence type="ECO:0000313" key="3">
    <source>
        <dbReference type="Proteomes" id="UP001159663"/>
    </source>
</evidence>
<dbReference type="EMBL" id="JAKMYX010000196">
    <property type="protein sequence ID" value="MDH5924344.1"/>
    <property type="molecule type" value="Genomic_DNA"/>
</dbReference>
<dbReference type="SUPFAM" id="SSF52540">
    <property type="entry name" value="P-loop containing nucleoside triphosphate hydrolases"/>
    <property type="match status" value="1"/>
</dbReference>
<evidence type="ECO:0000259" key="1">
    <source>
        <dbReference type="Pfam" id="PF13304"/>
    </source>
</evidence>
<dbReference type="Pfam" id="PF13304">
    <property type="entry name" value="AAA_21"/>
    <property type="match status" value="1"/>
</dbReference>
<dbReference type="PANTHER" id="PTHR32182">
    <property type="entry name" value="DNA REPLICATION AND REPAIR PROTEIN RECF"/>
    <property type="match status" value="1"/>
</dbReference>
<dbReference type="GO" id="GO:0000731">
    <property type="term" value="P:DNA synthesis involved in DNA repair"/>
    <property type="evidence" value="ECO:0007669"/>
    <property type="project" value="TreeGrafter"/>
</dbReference>
<reference evidence="2" key="1">
    <citation type="submission" date="2022-01" db="EMBL/GenBank/DDBJ databases">
        <title>Vibrio aestuarianus Clade A and Clade B isolates are associated with Pacific oyster (Crassostrea gigas) disease outbreaks across Ireland.</title>
        <authorList>
            <person name="Coyle N."/>
            <person name="O'Toole C."/>
            <person name="Thomas J.C.L."/>
            <person name="Ryder D."/>
            <person name="Cheslett D."/>
            <person name="Feist S."/>
            <person name="Bean T."/>
            <person name="Joseph A."/>
            <person name="Waina A."/>
            <person name="Feil E."/>
            <person name="Verner-Jeffreys D.W."/>
        </authorList>
    </citation>
    <scope>NUCLEOTIDE SEQUENCE</scope>
    <source>
        <strain evidence="2">S/17/14 A</strain>
    </source>
</reference>
<name>A0AA43JZI8_VIBSP</name>
<accession>A0AA43JZI8</accession>
<dbReference type="GO" id="GO:0016887">
    <property type="term" value="F:ATP hydrolysis activity"/>
    <property type="evidence" value="ECO:0007669"/>
    <property type="project" value="InterPro"/>
</dbReference>
<evidence type="ECO:0000313" key="2">
    <source>
        <dbReference type="EMBL" id="MDH5924344.1"/>
    </source>
</evidence>
<dbReference type="PANTHER" id="PTHR32182:SF23">
    <property type="entry name" value="ATP BINDING PROTEIN"/>
    <property type="match status" value="1"/>
</dbReference>
<gene>
    <name evidence="2" type="ORF">L8R85_25430</name>
</gene>
<comment type="caution">
    <text evidence="2">The sequence shown here is derived from an EMBL/GenBank/DDBJ whole genome shotgun (WGS) entry which is preliminary data.</text>
</comment>
<feature type="non-terminal residue" evidence="2">
    <location>
        <position position="1"/>
    </location>
</feature>
<protein>
    <submittedName>
        <fullName evidence="2">AAA family ATPase</fullName>
    </submittedName>
</protein>
<dbReference type="RefSeq" id="WP_280534866.1">
    <property type="nucleotide sequence ID" value="NZ_JAKMYX010000196.1"/>
</dbReference>
<dbReference type="Proteomes" id="UP001159663">
    <property type="component" value="Unassembled WGS sequence"/>
</dbReference>
<dbReference type="InterPro" id="IPR027417">
    <property type="entry name" value="P-loop_NTPase"/>
</dbReference>
<organism evidence="2 3">
    <name type="scientific">Vibrio splendidus</name>
    <dbReference type="NCBI Taxonomy" id="29497"/>
    <lineage>
        <taxon>Bacteria</taxon>
        <taxon>Pseudomonadati</taxon>
        <taxon>Pseudomonadota</taxon>
        <taxon>Gammaproteobacteria</taxon>
        <taxon>Vibrionales</taxon>
        <taxon>Vibrionaceae</taxon>
        <taxon>Vibrio</taxon>
    </lineage>
</organism>
<dbReference type="GO" id="GO:0005524">
    <property type="term" value="F:ATP binding"/>
    <property type="evidence" value="ECO:0007669"/>
    <property type="project" value="InterPro"/>
</dbReference>
<dbReference type="Gene3D" id="3.40.50.300">
    <property type="entry name" value="P-loop containing nucleotide triphosphate hydrolases"/>
    <property type="match status" value="1"/>
</dbReference>
<feature type="domain" description="ATPase AAA-type core" evidence="1">
    <location>
        <begin position="55"/>
        <end position="135"/>
    </location>
</feature>
<dbReference type="AlphaFoldDB" id="A0AA43JZI8"/>
<proteinExistence type="predicted"/>